<keyword evidence="5" id="KW-0448">Lipopolysaccharide biosynthesis</keyword>
<reference evidence="10 11" key="1">
    <citation type="submission" date="2024-03" db="EMBL/GenBank/DDBJ databases">
        <title>Aquirufa genome sequencing.</title>
        <authorList>
            <person name="Pitt A."/>
            <person name="Hahn M.W."/>
        </authorList>
    </citation>
    <scope>NUCLEOTIDE SEQUENCE [LARGE SCALE GENOMIC DNA]</scope>
    <source>
        <strain evidence="10 11">PLAD-142S6K</strain>
    </source>
</reference>
<evidence type="ECO:0000256" key="5">
    <source>
        <dbReference type="ARBA" id="ARBA00022985"/>
    </source>
</evidence>
<comment type="caution">
    <text evidence="10">The sequence shown here is derived from an EMBL/GenBank/DDBJ whole genome shotgun (WGS) entry which is preliminary data.</text>
</comment>
<dbReference type="InterPro" id="IPR001173">
    <property type="entry name" value="Glyco_trans_2-like"/>
</dbReference>
<feature type="transmembrane region" description="Helical" evidence="8">
    <location>
        <begin position="228"/>
        <end position="252"/>
    </location>
</feature>
<accession>A0ABW6D0L5</accession>
<evidence type="ECO:0000256" key="2">
    <source>
        <dbReference type="ARBA" id="ARBA00022676"/>
    </source>
</evidence>
<keyword evidence="2" id="KW-0328">Glycosyltransferase</keyword>
<evidence type="ECO:0000313" key="10">
    <source>
        <dbReference type="EMBL" id="MFD3275451.1"/>
    </source>
</evidence>
<dbReference type="RefSeq" id="WP_377975400.1">
    <property type="nucleotide sequence ID" value="NZ_JBBKYA010000002.1"/>
</dbReference>
<keyword evidence="11" id="KW-1185">Reference proteome</keyword>
<dbReference type="InterPro" id="IPR029044">
    <property type="entry name" value="Nucleotide-diphossugar_trans"/>
</dbReference>
<evidence type="ECO:0000256" key="6">
    <source>
        <dbReference type="ARBA" id="ARBA00022989"/>
    </source>
</evidence>
<dbReference type="PANTHER" id="PTHR48090:SF3">
    <property type="entry name" value="UNDECAPRENYL-PHOSPHATE 4-DEOXY-4-FORMAMIDO-L-ARABINOSE TRANSFERASE"/>
    <property type="match status" value="1"/>
</dbReference>
<sequence length="306" mass="34542">MEKSFCIILPCFNESGVIAQLLRDIEAKTVQSSYAFRIILVDDGSTDDTVAIAKAFQFQSPLYELQIIQLRHNSGHQEAIRHGLHYAHSLQTNAAGYIVMDSDGEDDPAAILNFIQGAGTSDIMLVNRGSRQESFRFKVGYFFYRIIFQIITGRNISHGNFSMISDRVLAKIVHQPFIHYGSFLTKQKMGISYFTFDRAARIDNNPKMNFQSLVFHGLYSMIEYSEEILYSLMKLFVLFIFALFGVACYVIYSKYIAFTAISGWTSGVAGSLFISLLVIVSTVILGLILLSIKKIMLQTSKNYDEV</sequence>
<dbReference type="InterPro" id="IPR050256">
    <property type="entry name" value="Glycosyltransferase_2"/>
</dbReference>
<feature type="domain" description="Glycosyltransferase 2-like" evidence="9">
    <location>
        <begin position="6"/>
        <end position="149"/>
    </location>
</feature>
<organism evidence="10 11">
    <name type="scientific">Aquirufa echingensis</name>
    <dbReference type="NCBI Taxonomy" id="3096516"/>
    <lineage>
        <taxon>Bacteria</taxon>
        <taxon>Pseudomonadati</taxon>
        <taxon>Bacteroidota</taxon>
        <taxon>Cytophagia</taxon>
        <taxon>Cytophagales</taxon>
        <taxon>Flectobacillaceae</taxon>
        <taxon>Aquirufa</taxon>
    </lineage>
</organism>
<gene>
    <name evidence="10" type="ORF">SKC38_04325</name>
</gene>
<evidence type="ECO:0000256" key="4">
    <source>
        <dbReference type="ARBA" id="ARBA00022692"/>
    </source>
</evidence>
<evidence type="ECO:0000256" key="1">
    <source>
        <dbReference type="ARBA" id="ARBA00022475"/>
    </source>
</evidence>
<dbReference type="PANTHER" id="PTHR48090">
    <property type="entry name" value="UNDECAPRENYL-PHOSPHATE 4-DEOXY-4-FORMAMIDO-L-ARABINOSE TRANSFERASE-RELATED"/>
    <property type="match status" value="1"/>
</dbReference>
<evidence type="ECO:0000313" key="11">
    <source>
        <dbReference type="Proteomes" id="UP001598114"/>
    </source>
</evidence>
<evidence type="ECO:0000256" key="7">
    <source>
        <dbReference type="ARBA" id="ARBA00023136"/>
    </source>
</evidence>
<dbReference type="CDD" id="cd04179">
    <property type="entry name" value="DPM_DPG-synthase_like"/>
    <property type="match status" value="1"/>
</dbReference>
<keyword evidence="7 8" id="KW-0472">Membrane</keyword>
<dbReference type="Proteomes" id="UP001598114">
    <property type="component" value="Unassembled WGS sequence"/>
</dbReference>
<proteinExistence type="predicted"/>
<evidence type="ECO:0000259" key="9">
    <source>
        <dbReference type="Pfam" id="PF00535"/>
    </source>
</evidence>
<dbReference type="Pfam" id="PF00535">
    <property type="entry name" value="Glycos_transf_2"/>
    <property type="match status" value="1"/>
</dbReference>
<keyword evidence="4 8" id="KW-0812">Transmembrane</keyword>
<protein>
    <submittedName>
        <fullName evidence="10">Glycosyltransferase family 2 protein</fullName>
    </submittedName>
</protein>
<dbReference type="Gene3D" id="3.90.550.10">
    <property type="entry name" value="Spore Coat Polysaccharide Biosynthesis Protein SpsA, Chain A"/>
    <property type="match status" value="1"/>
</dbReference>
<evidence type="ECO:0000256" key="3">
    <source>
        <dbReference type="ARBA" id="ARBA00022679"/>
    </source>
</evidence>
<evidence type="ECO:0000256" key="8">
    <source>
        <dbReference type="SAM" id="Phobius"/>
    </source>
</evidence>
<name>A0ABW6D0L5_9BACT</name>
<keyword evidence="1" id="KW-1003">Cell membrane</keyword>
<dbReference type="SUPFAM" id="SSF53448">
    <property type="entry name" value="Nucleotide-diphospho-sugar transferases"/>
    <property type="match status" value="1"/>
</dbReference>
<keyword evidence="3" id="KW-0808">Transferase</keyword>
<keyword evidence="6 8" id="KW-1133">Transmembrane helix</keyword>
<dbReference type="EMBL" id="JBBKYA010000002">
    <property type="protein sequence ID" value="MFD3275451.1"/>
    <property type="molecule type" value="Genomic_DNA"/>
</dbReference>
<feature type="transmembrane region" description="Helical" evidence="8">
    <location>
        <begin position="272"/>
        <end position="292"/>
    </location>
</feature>